<dbReference type="GO" id="GO:0004527">
    <property type="term" value="F:exonuclease activity"/>
    <property type="evidence" value="ECO:0007669"/>
    <property type="project" value="UniProtKB-KW"/>
</dbReference>
<dbReference type="Proteomes" id="UP000279673">
    <property type="component" value="Unassembled WGS sequence"/>
</dbReference>
<dbReference type="PANTHER" id="PTHR30337">
    <property type="entry name" value="COMPONENT OF ATP-DEPENDENT DSDNA EXONUCLEASE"/>
    <property type="match status" value="1"/>
</dbReference>
<evidence type="ECO:0000313" key="4">
    <source>
        <dbReference type="Proteomes" id="UP000279673"/>
    </source>
</evidence>
<reference evidence="3 4" key="1">
    <citation type="submission" date="2018-10" db="EMBL/GenBank/DDBJ databases">
        <title>Rhodobacter sp . BO-81.</title>
        <authorList>
            <person name="Im W.T."/>
        </authorList>
    </citation>
    <scope>NUCLEOTIDE SEQUENCE [LARGE SCALE GENOMIC DNA]</scope>
    <source>
        <strain evidence="3 4">BO-81</strain>
    </source>
</reference>
<dbReference type="InterPro" id="IPR041796">
    <property type="entry name" value="Mre11_N"/>
</dbReference>
<evidence type="ECO:0000256" key="1">
    <source>
        <dbReference type="ARBA" id="ARBA00022801"/>
    </source>
</evidence>
<keyword evidence="1" id="KW-0378">Hydrolase</keyword>
<protein>
    <submittedName>
        <fullName evidence="3">DNA repair exonuclease</fullName>
    </submittedName>
</protein>
<evidence type="ECO:0000313" key="3">
    <source>
        <dbReference type="EMBL" id="RLL70906.1"/>
    </source>
</evidence>
<keyword evidence="4" id="KW-1185">Reference proteome</keyword>
<feature type="domain" description="Calcineurin-like phosphoesterase" evidence="2">
    <location>
        <begin position="4"/>
        <end position="199"/>
    </location>
</feature>
<dbReference type="SUPFAM" id="SSF56300">
    <property type="entry name" value="Metallo-dependent phosphatases"/>
    <property type="match status" value="1"/>
</dbReference>
<dbReference type="EMBL" id="RCHI01000005">
    <property type="protein sequence ID" value="RLL70906.1"/>
    <property type="molecule type" value="Genomic_DNA"/>
</dbReference>
<evidence type="ECO:0000259" key="2">
    <source>
        <dbReference type="Pfam" id="PF00149"/>
    </source>
</evidence>
<dbReference type="AlphaFoldDB" id="A0A421BRI5"/>
<comment type="caution">
    <text evidence="3">The sequence shown here is derived from an EMBL/GenBank/DDBJ whole genome shotgun (WGS) entry which is preliminary data.</text>
</comment>
<dbReference type="Pfam" id="PF00149">
    <property type="entry name" value="Metallophos"/>
    <property type="match status" value="1"/>
</dbReference>
<keyword evidence="3" id="KW-0540">Nuclease</keyword>
<sequence>MAVRFVHTADLHLDSPLVSLALRDPALAEEVGTATRTALSRIVDLCLAEAVDALLIAGDLWDGAQGSAKTPRFLRQELARLGAAGIRSFLIRGNHDAMSKVTRELEPPPGTHVFGGRAATEVFEARGRTVAVHGLSFAQDSAPESLLPRYPAPVPGAINIGMMHTSLNGSPGHDNYAPCAVADLDAQGYDYWALGHIHRRAEYRGRSVVVMPGMPQGRDIGESGEKTVTLVTVADDGTVTTDARAVAPLRFERVELDLSGIADWAALPGRLASALRDAAAGAAGTALVLRPVLVGATPLAWRIGRDLDRLTEEARAAAEAIGGIWIDKLEARVNGGDVQAGRLPADLLRLLNDDLPRDAGLAAQLRKTAEELLHDLPPELRGLLGEDEAALDAACAALLATGTAQLLARLAPGGEEG</sequence>
<proteinExistence type="predicted"/>
<dbReference type="InterPro" id="IPR004843">
    <property type="entry name" value="Calcineurin-like_PHP"/>
</dbReference>
<organism evidence="3 4">
    <name type="scientific">Paenirhodobacter hankyongi</name>
    <dbReference type="NCBI Taxonomy" id="2294033"/>
    <lineage>
        <taxon>Bacteria</taxon>
        <taxon>Pseudomonadati</taxon>
        <taxon>Pseudomonadota</taxon>
        <taxon>Alphaproteobacteria</taxon>
        <taxon>Rhodobacterales</taxon>
        <taxon>Rhodobacter group</taxon>
        <taxon>Paenirhodobacter</taxon>
    </lineage>
</organism>
<dbReference type="PANTHER" id="PTHR30337:SF7">
    <property type="entry name" value="PHOSPHOESTERASE"/>
    <property type="match status" value="1"/>
</dbReference>
<accession>A0A421BRI5</accession>
<keyword evidence="3" id="KW-0269">Exonuclease</keyword>
<gene>
    <name evidence="3" type="ORF">DYS74_06590</name>
</gene>
<dbReference type="CDD" id="cd00840">
    <property type="entry name" value="MPP_Mre11_N"/>
    <property type="match status" value="1"/>
</dbReference>
<dbReference type="Gene3D" id="3.60.21.10">
    <property type="match status" value="1"/>
</dbReference>
<dbReference type="InterPro" id="IPR050535">
    <property type="entry name" value="DNA_Repair-Maintenance_Comp"/>
</dbReference>
<dbReference type="InterPro" id="IPR029052">
    <property type="entry name" value="Metallo-depent_PP-like"/>
</dbReference>
<name>A0A421BRI5_9RHOB</name>
<dbReference type="RefSeq" id="WP_121532121.1">
    <property type="nucleotide sequence ID" value="NZ_RCHI01000005.1"/>
</dbReference>